<dbReference type="InterPro" id="IPR032821">
    <property type="entry name" value="PKS_assoc"/>
</dbReference>
<dbReference type="GO" id="GO:0004312">
    <property type="term" value="F:fatty acid synthase activity"/>
    <property type="evidence" value="ECO:0007669"/>
    <property type="project" value="TreeGrafter"/>
</dbReference>
<dbReference type="InterPro" id="IPR055123">
    <property type="entry name" value="SpnB-like_Rossmann"/>
</dbReference>
<dbReference type="SUPFAM" id="SSF52151">
    <property type="entry name" value="FabD/lysophospholipase-like"/>
    <property type="match status" value="1"/>
</dbReference>
<dbReference type="InterPro" id="IPR049552">
    <property type="entry name" value="PKS_DH_N"/>
</dbReference>
<dbReference type="InterPro" id="IPR013968">
    <property type="entry name" value="PKS_KR"/>
</dbReference>
<dbReference type="SUPFAM" id="SSF51735">
    <property type="entry name" value="NAD(P)-binding Rossmann-fold domains"/>
    <property type="match status" value="3"/>
</dbReference>
<dbReference type="PROSITE" id="PS52019">
    <property type="entry name" value="PKS_MFAS_DH"/>
    <property type="match status" value="1"/>
</dbReference>
<feature type="domain" description="PKS/mFAS DH" evidence="10">
    <location>
        <begin position="920"/>
        <end position="1200"/>
    </location>
</feature>
<dbReference type="Gene3D" id="3.40.50.11460">
    <property type="match status" value="1"/>
</dbReference>
<dbReference type="GO" id="GO:0006633">
    <property type="term" value="P:fatty acid biosynthetic process"/>
    <property type="evidence" value="ECO:0007669"/>
    <property type="project" value="InterPro"/>
</dbReference>
<dbReference type="SUPFAM" id="SSF47336">
    <property type="entry name" value="ACP-like"/>
    <property type="match status" value="1"/>
</dbReference>
<dbReference type="Pfam" id="PF08240">
    <property type="entry name" value="ADH_N"/>
    <property type="match status" value="1"/>
</dbReference>
<dbReference type="Pfam" id="PF14765">
    <property type="entry name" value="PS-DH"/>
    <property type="match status" value="1"/>
</dbReference>
<dbReference type="FunFam" id="3.40.50.720:FF:000209">
    <property type="entry name" value="Polyketide synthase Pks12"/>
    <property type="match status" value="1"/>
</dbReference>
<dbReference type="Gene3D" id="3.40.50.720">
    <property type="entry name" value="NAD(P)-binding Rossmann-like Domain"/>
    <property type="match status" value="1"/>
</dbReference>
<dbReference type="Pfam" id="PF13602">
    <property type="entry name" value="ADH_zinc_N_2"/>
    <property type="match status" value="1"/>
</dbReference>
<dbReference type="Pfam" id="PF22953">
    <property type="entry name" value="SpnB_Rossmann"/>
    <property type="match status" value="1"/>
</dbReference>
<dbReference type="Gene3D" id="3.40.47.10">
    <property type="match status" value="1"/>
</dbReference>
<dbReference type="PROSITE" id="PS50075">
    <property type="entry name" value="CARRIER"/>
    <property type="match status" value="1"/>
</dbReference>
<dbReference type="InterPro" id="IPR020806">
    <property type="entry name" value="PKS_PP-bd"/>
</dbReference>
<dbReference type="FunFam" id="3.40.47.10:FF:000019">
    <property type="entry name" value="Polyketide synthase type I"/>
    <property type="match status" value="1"/>
</dbReference>
<feature type="active site" description="Proton acceptor; for dehydratase activity" evidence="6">
    <location>
        <position position="952"/>
    </location>
</feature>
<dbReference type="FunFam" id="3.40.366.10:FF:000002">
    <property type="entry name" value="Probable polyketide synthase 2"/>
    <property type="match status" value="1"/>
</dbReference>
<dbReference type="InterPro" id="IPR049551">
    <property type="entry name" value="PKS_DH_C"/>
</dbReference>
<dbReference type="Pfam" id="PF00109">
    <property type="entry name" value="ketoacyl-synt"/>
    <property type="match status" value="1"/>
</dbReference>
<dbReference type="SMART" id="SM00829">
    <property type="entry name" value="PKS_ER"/>
    <property type="match status" value="1"/>
</dbReference>
<dbReference type="Gene3D" id="3.40.366.10">
    <property type="entry name" value="Malonyl-Coenzyme A Acyl Carrier Protein, domain 2"/>
    <property type="match status" value="1"/>
</dbReference>
<dbReference type="InterPro" id="IPR018201">
    <property type="entry name" value="Ketoacyl_synth_AS"/>
</dbReference>
<dbReference type="InterPro" id="IPR036736">
    <property type="entry name" value="ACP-like_sf"/>
</dbReference>
<dbReference type="InterPro" id="IPR013154">
    <property type="entry name" value="ADH-like_N"/>
</dbReference>
<dbReference type="SMART" id="SM00826">
    <property type="entry name" value="PKS_DH"/>
    <property type="match status" value="1"/>
</dbReference>
<dbReference type="InterPro" id="IPR014030">
    <property type="entry name" value="Ketoacyl_synth_N"/>
</dbReference>
<dbReference type="Gene3D" id="3.10.129.110">
    <property type="entry name" value="Polyketide synthase dehydratase"/>
    <property type="match status" value="1"/>
</dbReference>
<dbReference type="InterPro" id="IPR050091">
    <property type="entry name" value="PKS_NRPS_Biosynth_Enz"/>
</dbReference>
<dbReference type="InterPro" id="IPR011032">
    <property type="entry name" value="GroES-like_sf"/>
</dbReference>
<dbReference type="SMART" id="SM00825">
    <property type="entry name" value="PKS_KS"/>
    <property type="match status" value="1"/>
</dbReference>
<dbReference type="Pfam" id="PF02801">
    <property type="entry name" value="Ketoacyl-synt_C"/>
    <property type="match status" value="1"/>
</dbReference>
<dbReference type="Pfam" id="PF08659">
    <property type="entry name" value="KR"/>
    <property type="match status" value="1"/>
</dbReference>
<dbReference type="InterPro" id="IPR057326">
    <property type="entry name" value="KR_dom"/>
</dbReference>
<feature type="region of interest" description="C-terminal hotdog fold" evidence="6">
    <location>
        <begin position="1055"/>
        <end position="1200"/>
    </location>
</feature>
<dbReference type="PROSITE" id="PS00606">
    <property type="entry name" value="KS3_1"/>
    <property type="match status" value="1"/>
</dbReference>
<feature type="domain" description="Ketosynthase family 3 (KS3)" evidence="9">
    <location>
        <begin position="16"/>
        <end position="445"/>
    </location>
</feature>
<dbReference type="InterPro" id="IPR006162">
    <property type="entry name" value="Ppantetheine_attach_site"/>
</dbReference>
<organism evidence="11 12">
    <name type="scientific">Umezawaea endophytica</name>
    <dbReference type="NCBI Taxonomy" id="1654476"/>
    <lineage>
        <taxon>Bacteria</taxon>
        <taxon>Bacillati</taxon>
        <taxon>Actinomycetota</taxon>
        <taxon>Actinomycetes</taxon>
        <taxon>Pseudonocardiales</taxon>
        <taxon>Pseudonocardiaceae</taxon>
        <taxon>Umezawaea</taxon>
    </lineage>
</organism>
<dbReference type="Pfam" id="PF00550">
    <property type="entry name" value="PP-binding"/>
    <property type="match status" value="1"/>
</dbReference>
<dbReference type="Proteomes" id="UP001141259">
    <property type="component" value="Unassembled WGS sequence"/>
</dbReference>
<gene>
    <name evidence="11" type="ORF">NZH93_18020</name>
</gene>
<dbReference type="Gene3D" id="3.90.180.10">
    <property type="entry name" value="Medium-chain alcohol dehydrogenases, catalytic domain"/>
    <property type="match status" value="1"/>
</dbReference>
<dbReference type="EMBL" id="JANYMP010000007">
    <property type="protein sequence ID" value="MCS7478759.1"/>
    <property type="molecule type" value="Genomic_DNA"/>
</dbReference>
<sequence length="2120" mass="224961">MPESTQPAAQQTPLSDDPVVIVGMACHLPGDVHSPEDLWELVLAERDVIGPVPTDRNWDLDKIYDPEGRAGTLYLREGGFLPDAAMFDADFFGIGPRNAAGTHPQQRLLLQTAWEALERSRIDPTSLKSSVTGVFVGAFHQDYGLRVGEWEPSAEGLDEPPSLTGGLTSGISGRFSFFLDLKGPSITVDTACSSSLTAVHLTAESLRAGECSLALAGGVTVLAEPGYLVDFCRHGGLAHDGRTKAFSADADGFGPGEGVGVLVMARASHARRLGAPVLAILRGSAVNQDGTSNVFSAPHGPAQESVIRQTLASCGLASSDVDLIEAHGTGTRVGDPTEATALLNTYGQGRSADRPIYLGSVKSNIGHALAAAGVAGIIKSVMAVRHGVMPRSLHLDQPSTAVDWSSGHLRLLTERRPWPTVNRPRRAGVLSYGVTGSNAHAIIEQVPDSADGGEHRPGGEHSLPWVLSGRTPQALKGQAERLLDRLRENPDAHPSDVGLSLATTRARFVHRGITMGKDSNTLIGGLRAIANGDPAPQAVSAQALSSPKTVFVFPGQGSQWPQMAVGLLKDSPAFAARARECADALDPHTGWSLLEVLKGEPGAPSLDRDEIVQPVLFAMLVCLAGLWRDHGVIPDAVVGHSQGEIAAACVAGALSLNDAARLIALRAKALPSLAGRGGMLALALPARAVPRRIEPWGQRLSLAVINGPTSTVVSGDTAALEELAAGCERDGVWARSIAVDYASHSSHVEDVREQFVHDLAFLTAQPATIPFYSTVTAALAAGPDGEDTPLDADYWYRNLRQTVRFEDTVRLLLADGHQTFIEISPHPVLRTGTQETIEDTGAHAAVLATLRRDEGGHDGMLTALAAAHVHGVEVDWTPLFTGARQIDLPTYAFQRDRYWINARAGGTTDLASAGLADGEHPILTSQIEVAASDSLLLTGRLSHRTHSWIADHTVKGTVLLPGTAFLDMALHAAARLDCDQVEELILEMPLALSAKREVTVQVSVGEPDHHGRRDLAIHSRTDEADWVRNATGTVSLSTDEVADDAGLSHWPPVGAKAVEVSGLYSTAAALGYAYGSSFRNVRAAWRCGSDIFAEITLDADAARDARDFGIHPALFDSALHPWLIVDDEEPDDADATTQQMRLPFAWRGVKLHATGATNLRVRLALNGTRSMAVHLADHSGAPVLEAAELALRPISSERLRRATRTVGTEALWRLDWKIGSPVVAPPVGGHGTWALIDTDDAVHRALTAAGLSTRTYPDLTVLAAQVVAGTPLPSTVVISYAAEAPTALKLSQVSSSVVRHALHRALEVVQQWLGEQAFASSKLVVLTREAVALRAGQDVHDPVHAPVWGLIRTAQTENPGQFVLIDTDGSDASCAALPQAIASGEPEQALRNGQSHLPRFAPITSSEALRIPVDTHAWRLDTGVSGSLEDLTLLASPESEAPLQRGQVRVAIHRAGMNFRDVLKALNMVGLPSDAIPGIDGAGVVTEVGEGVAAFSRGDRVAGLSLDHTTFATSATIDARLLVTVPDRWSLTDAAAFPTAFGTAYLGLVDLADLQPGQRILIHAGTGGVGIAAIQLAAYLGAEVFATASTTKWQTLRNLGLDDAHIANSRTLDFEKAFRAVVGDNGIDVVLNCLAGEFVDASLRLLKPGGRFLEMGKTDIRQPDTVASDHQVHYRAFDFRDTSPGRVHEIFTTLLELFEQDALVPLPTTVWDIRRAPEAFRHFRDARHIGKNILSIPQQADLEGTFLITGGTGTLGAALARHLVSTGQARHLLLTSRHGLDAPGAEELHRDLTDLGATVTIAANDITDRRTLAELLARIPAHHPLTAVIHTAGVLDDAIITALTPRQLDHTMRPKVDGAVNLHDLTLGMPLARFVLYSSMAGQIGGAGQAGYAAGNVFLDALAHHRRAEGLPAQSIAWGLWEEASLMTGHLSDTDMIRLSRFGRRLSTPDGMALFDTAEAFDDALIAAAPLPPTALQETAASGPLPVLFRNLVRCAVRRTAASGQSAVIAPPALDLAGLSVGQRRRLLLDVVCGHAAAVLGYSSPDLVDPHRPFREAGFDSLSSVELRNKINLDVGVRLATTTTYDHPTPAALAAEISRILGEPDEGEEPEAPPAAGGRQ</sequence>
<name>A0A9X2VLR2_9PSEU</name>
<dbReference type="InterPro" id="IPR016036">
    <property type="entry name" value="Malonyl_transacylase_ACP-bd"/>
</dbReference>
<dbReference type="InterPro" id="IPR049900">
    <property type="entry name" value="PKS_mFAS_DH"/>
</dbReference>
<evidence type="ECO:0000313" key="11">
    <source>
        <dbReference type="EMBL" id="MCS7478759.1"/>
    </source>
</evidence>
<dbReference type="Pfam" id="PF21089">
    <property type="entry name" value="PKS_DH_N"/>
    <property type="match status" value="1"/>
</dbReference>
<feature type="region of interest" description="N-terminal hotdog fold" evidence="6">
    <location>
        <begin position="920"/>
        <end position="1041"/>
    </location>
</feature>
<keyword evidence="4" id="KW-0511">Multifunctional enzyme</keyword>
<dbReference type="CDD" id="cd08956">
    <property type="entry name" value="KR_3_FAS_SDR_x"/>
    <property type="match status" value="1"/>
</dbReference>
<keyword evidence="1" id="KW-0596">Phosphopantetheine</keyword>
<protein>
    <submittedName>
        <fullName evidence="11">Type I polyketide synthase</fullName>
    </submittedName>
</protein>
<dbReference type="Pfam" id="PF16197">
    <property type="entry name" value="KAsynt_C_assoc"/>
    <property type="match status" value="1"/>
</dbReference>
<dbReference type="RefSeq" id="WP_259624260.1">
    <property type="nucleotide sequence ID" value="NZ_JANYMP010000007.1"/>
</dbReference>
<dbReference type="GO" id="GO:0031177">
    <property type="term" value="F:phosphopantetheine binding"/>
    <property type="evidence" value="ECO:0007669"/>
    <property type="project" value="InterPro"/>
</dbReference>
<dbReference type="PROSITE" id="PS52004">
    <property type="entry name" value="KS3_2"/>
    <property type="match status" value="1"/>
</dbReference>
<dbReference type="InterPro" id="IPR016039">
    <property type="entry name" value="Thiolase-like"/>
</dbReference>
<accession>A0A9X2VLR2</accession>
<evidence type="ECO:0000256" key="5">
    <source>
        <dbReference type="ARBA" id="ARBA00023315"/>
    </source>
</evidence>
<evidence type="ECO:0000259" key="8">
    <source>
        <dbReference type="PROSITE" id="PS50075"/>
    </source>
</evidence>
<dbReference type="InterPro" id="IPR016035">
    <property type="entry name" value="Acyl_Trfase/lysoPLipase"/>
</dbReference>
<evidence type="ECO:0000256" key="4">
    <source>
        <dbReference type="ARBA" id="ARBA00023268"/>
    </source>
</evidence>
<dbReference type="SMART" id="SM00822">
    <property type="entry name" value="PKS_KR"/>
    <property type="match status" value="1"/>
</dbReference>
<dbReference type="InterPro" id="IPR036291">
    <property type="entry name" value="NAD(P)-bd_dom_sf"/>
</dbReference>
<evidence type="ECO:0000256" key="7">
    <source>
        <dbReference type="SAM" id="MobiDB-lite"/>
    </source>
</evidence>
<feature type="domain" description="Carrier" evidence="8">
    <location>
        <begin position="2026"/>
        <end position="2101"/>
    </location>
</feature>
<feature type="region of interest" description="Disordered" evidence="7">
    <location>
        <begin position="2099"/>
        <end position="2120"/>
    </location>
</feature>
<evidence type="ECO:0000256" key="3">
    <source>
        <dbReference type="ARBA" id="ARBA00022679"/>
    </source>
</evidence>
<dbReference type="SMART" id="SM00823">
    <property type="entry name" value="PKS_PP"/>
    <property type="match status" value="1"/>
</dbReference>
<dbReference type="InterPro" id="IPR020807">
    <property type="entry name" value="PKS_DH"/>
</dbReference>
<dbReference type="Pfam" id="PF00698">
    <property type="entry name" value="Acyl_transf_1"/>
    <property type="match status" value="1"/>
</dbReference>
<dbReference type="SUPFAM" id="SSF53901">
    <property type="entry name" value="Thiolase-like"/>
    <property type="match status" value="1"/>
</dbReference>
<dbReference type="GO" id="GO:0016491">
    <property type="term" value="F:oxidoreductase activity"/>
    <property type="evidence" value="ECO:0007669"/>
    <property type="project" value="InterPro"/>
</dbReference>
<dbReference type="SMART" id="SM00827">
    <property type="entry name" value="PKS_AT"/>
    <property type="match status" value="1"/>
</dbReference>
<reference evidence="11" key="1">
    <citation type="submission" date="2022-08" db="EMBL/GenBank/DDBJ databases">
        <authorList>
            <person name="Tistechok S."/>
            <person name="Samborskyy M."/>
            <person name="Roman I."/>
        </authorList>
    </citation>
    <scope>NUCLEOTIDE SEQUENCE</scope>
    <source>
        <strain evidence="11">DSM 103496</strain>
    </source>
</reference>
<dbReference type="InterPro" id="IPR020841">
    <property type="entry name" value="PKS_Beta-ketoAc_synthase_dom"/>
</dbReference>
<keyword evidence="5" id="KW-0012">Acyltransferase</keyword>
<evidence type="ECO:0000256" key="2">
    <source>
        <dbReference type="ARBA" id="ARBA00022553"/>
    </source>
</evidence>
<dbReference type="SMART" id="SM01294">
    <property type="entry name" value="PKS_PP_betabranch"/>
    <property type="match status" value="1"/>
</dbReference>
<proteinExistence type="predicted"/>
<dbReference type="CDD" id="cd05195">
    <property type="entry name" value="enoyl_red"/>
    <property type="match status" value="1"/>
</dbReference>
<dbReference type="Gene3D" id="1.10.1200.10">
    <property type="entry name" value="ACP-like"/>
    <property type="match status" value="1"/>
</dbReference>
<dbReference type="InterPro" id="IPR009081">
    <property type="entry name" value="PP-bd_ACP"/>
</dbReference>
<comment type="caution">
    <text evidence="11">The sequence shown here is derived from an EMBL/GenBank/DDBJ whole genome shotgun (WGS) entry which is preliminary data.</text>
</comment>
<evidence type="ECO:0000259" key="9">
    <source>
        <dbReference type="PROSITE" id="PS52004"/>
    </source>
</evidence>
<dbReference type="CDD" id="cd00833">
    <property type="entry name" value="PKS"/>
    <property type="match status" value="1"/>
</dbReference>
<dbReference type="InterPro" id="IPR014043">
    <property type="entry name" value="Acyl_transferase_dom"/>
</dbReference>
<evidence type="ECO:0000256" key="6">
    <source>
        <dbReference type="PROSITE-ProRule" id="PRU01363"/>
    </source>
</evidence>
<evidence type="ECO:0000259" key="10">
    <source>
        <dbReference type="PROSITE" id="PS52019"/>
    </source>
</evidence>
<dbReference type="InterPro" id="IPR042104">
    <property type="entry name" value="PKS_dehydratase_sf"/>
</dbReference>
<dbReference type="Gene3D" id="3.30.70.3290">
    <property type="match status" value="1"/>
</dbReference>
<dbReference type="PANTHER" id="PTHR43775">
    <property type="entry name" value="FATTY ACID SYNTHASE"/>
    <property type="match status" value="1"/>
</dbReference>
<dbReference type="InterPro" id="IPR020843">
    <property type="entry name" value="ER"/>
</dbReference>
<dbReference type="PROSITE" id="PS00012">
    <property type="entry name" value="PHOSPHOPANTETHEINE"/>
    <property type="match status" value="1"/>
</dbReference>
<evidence type="ECO:0000256" key="1">
    <source>
        <dbReference type="ARBA" id="ARBA00022450"/>
    </source>
</evidence>
<dbReference type="SUPFAM" id="SSF50129">
    <property type="entry name" value="GroES-like"/>
    <property type="match status" value="1"/>
</dbReference>
<dbReference type="SUPFAM" id="SSF55048">
    <property type="entry name" value="Probable ACP-binding domain of malonyl-CoA ACP transacylase"/>
    <property type="match status" value="1"/>
</dbReference>
<keyword evidence="12" id="KW-1185">Reference proteome</keyword>
<keyword evidence="3" id="KW-0808">Transferase</keyword>
<keyword evidence="2" id="KW-0597">Phosphoprotein</keyword>
<dbReference type="PANTHER" id="PTHR43775:SF51">
    <property type="entry name" value="INACTIVE PHENOLPHTHIOCEROL SYNTHESIS POLYKETIDE SYNTHASE TYPE I PKS1-RELATED"/>
    <property type="match status" value="1"/>
</dbReference>
<dbReference type="InterPro" id="IPR001227">
    <property type="entry name" value="Ac_transferase_dom_sf"/>
</dbReference>
<evidence type="ECO:0000313" key="12">
    <source>
        <dbReference type="Proteomes" id="UP001141259"/>
    </source>
</evidence>
<dbReference type="GO" id="GO:0004315">
    <property type="term" value="F:3-oxoacyl-[acyl-carrier-protein] synthase activity"/>
    <property type="evidence" value="ECO:0007669"/>
    <property type="project" value="InterPro"/>
</dbReference>
<dbReference type="InterPro" id="IPR014031">
    <property type="entry name" value="Ketoacyl_synth_C"/>
</dbReference>
<feature type="active site" description="Proton donor; for dehydratase activity" evidence="6">
    <location>
        <position position="1116"/>
    </location>
</feature>